<organism evidence="1 2">
    <name type="scientific">Rhabditophanes sp. KR3021</name>
    <dbReference type="NCBI Taxonomy" id="114890"/>
    <lineage>
        <taxon>Eukaryota</taxon>
        <taxon>Metazoa</taxon>
        <taxon>Ecdysozoa</taxon>
        <taxon>Nematoda</taxon>
        <taxon>Chromadorea</taxon>
        <taxon>Rhabditida</taxon>
        <taxon>Tylenchina</taxon>
        <taxon>Panagrolaimomorpha</taxon>
        <taxon>Strongyloidoidea</taxon>
        <taxon>Alloionematidae</taxon>
        <taxon>Rhabditophanes</taxon>
    </lineage>
</organism>
<evidence type="ECO:0000313" key="2">
    <source>
        <dbReference type="WBParaSite" id="RSKR_0000780500.1"/>
    </source>
</evidence>
<evidence type="ECO:0000313" key="1">
    <source>
        <dbReference type="Proteomes" id="UP000095286"/>
    </source>
</evidence>
<protein>
    <submittedName>
        <fullName evidence="2">Activin_recp domain-containing protein</fullName>
    </submittedName>
</protein>
<dbReference type="Proteomes" id="UP000095286">
    <property type="component" value="Unplaced"/>
</dbReference>
<name>A0AC35U5E4_9BILA</name>
<dbReference type="WBParaSite" id="RSKR_0000780500.1">
    <property type="protein sequence ID" value="RSKR_0000780500.1"/>
    <property type="gene ID" value="RSKR_0000780500"/>
</dbReference>
<proteinExistence type="predicted"/>
<accession>A0AC35U5E4</accession>
<sequence length="141" mass="15593">MQQRFLIAFVLIAGVAYLGDALACHSYTTSEGNNGNIANTCNNTQYCLYEREDTNGAVSVSRDCSDIPSIRYGSNNDAFTDINRCYETIDSITGNRYSLKICNSYDFCNFACNAVFKLSPSVISIIISFAFVSLITVFNLH</sequence>
<reference evidence="2" key="1">
    <citation type="submission" date="2016-11" db="UniProtKB">
        <authorList>
            <consortium name="WormBaseParasite"/>
        </authorList>
    </citation>
    <scope>IDENTIFICATION</scope>
    <source>
        <strain evidence="2">KR3021</strain>
    </source>
</reference>